<protein>
    <recommendedName>
        <fullName evidence="4">HTH luxR-type domain-containing protein</fullName>
    </recommendedName>
</protein>
<gene>
    <name evidence="5" type="ORF">BRI6_4118</name>
</gene>
<dbReference type="PRINTS" id="PR00038">
    <property type="entry name" value="HTHLUXR"/>
</dbReference>
<dbReference type="GO" id="GO:0006355">
    <property type="term" value="P:regulation of DNA-templated transcription"/>
    <property type="evidence" value="ECO:0007669"/>
    <property type="project" value="InterPro"/>
</dbReference>
<dbReference type="GO" id="GO:0003677">
    <property type="term" value="F:DNA binding"/>
    <property type="evidence" value="ECO:0007669"/>
    <property type="project" value="UniProtKB-KW"/>
</dbReference>
<reference evidence="5" key="1">
    <citation type="submission" date="2019-03" db="EMBL/GenBank/DDBJ databases">
        <authorList>
            <person name="Danneels B."/>
        </authorList>
    </citation>
    <scope>NUCLEOTIDE SEQUENCE</scope>
</reference>
<evidence type="ECO:0000256" key="1">
    <source>
        <dbReference type="ARBA" id="ARBA00023015"/>
    </source>
</evidence>
<evidence type="ECO:0000256" key="3">
    <source>
        <dbReference type="ARBA" id="ARBA00023163"/>
    </source>
</evidence>
<dbReference type="CDD" id="cd06170">
    <property type="entry name" value="LuxR_C_like"/>
    <property type="match status" value="1"/>
</dbReference>
<accession>A0A484S2G3</accession>
<keyword evidence="3" id="KW-0804">Transcription</keyword>
<dbReference type="Pfam" id="PF00196">
    <property type="entry name" value="GerE"/>
    <property type="match status" value="1"/>
</dbReference>
<dbReference type="EMBL" id="CAADII010000069">
    <property type="protein sequence ID" value="VFR56774.1"/>
    <property type="molecule type" value="Genomic_DNA"/>
</dbReference>
<evidence type="ECO:0000256" key="2">
    <source>
        <dbReference type="ARBA" id="ARBA00023125"/>
    </source>
</evidence>
<name>A0A484S2G3_9ZZZZ</name>
<dbReference type="InterPro" id="IPR016032">
    <property type="entry name" value="Sig_transdc_resp-reg_C-effctor"/>
</dbReference>
<dbReference type="InterPro" id="IPR000792">
    <property type="entry name" value="Tscrpt_reg_LuxR_C"/>
</dbReference>
<evidence type="ECO:0000313" key="5">
    <source>
        <dbReference type="EMBL" id="VFR56774.1"/>
    </source>
</evidence>
<dbReference type="Gene3D" id="1.10.10.10">
    <property type="entry name" value="Winged helix-like DNA-binding domain superfamily/Winged helix DNA-binding domain"/>
    <property type="match status" value="1"/>
</dbReference>
<dbReference type="AlphaFoldDB" id="A0A484S2G3"/>
<dbReference type="PROSITE" id="PS50043">
    <property type="entry name" value="HTH_LUXR_2"/>
    <property type="match status" value="1"/>
</dbReference>
<organism evidence="5">
    <name type="scientific">plant metagenome</name>
    <dbReference type="NCBI Taxonomy" id="1297885"/>
    <lineage>
        <taxon>unclassified sequences</taxon>
        <taxon>metagenomes</taxon>
        <taxon>organismal metagenomes</taxon>
    </lineage>
</organism>
<dbReference type="PROSITE" id="PS00622">
    <property type="entry name" value="HTH_LUXR_1"/>
    <property type="match status" value="1"/>
</dbReference>
<dbReference type="PANTHER" id="PTHR44688:SF16">
    <property type="entry name" value="DNA-BINDING TRANSCRIPTIONAL ACTIVATOR DEVR_DOSR"/>
    <property type="match status" value="1"/>
</dbReference>
<evidence type="ECO:0000259" key="4">
    <source>
        <dbReference type="PROSITE" id="PS50043"/>
    </source>
</evidence>
<dbReference type="InterPro" id="IPR036388">
    <property type="entry name" value="WH-like_DNA-bd_sf"/>
</dbReference>
<feature type="domain" description="HTH luxR-type" evidence="4">
    <location>
        <begin position="12"/>
        <end position="77"/>
    </location>
</feature>
<keyword evidence="1" id="KW-0805">Transcription regulation</keyword>
<dbReference type="SUPFAM" id="SSF46894">
    <property type="entry name" value="C-terminal effector domain of the bipartite response regulators"/>
    <property type="match status" value="1"/>
</dbReference>
<dbReference type="SMART" id="SM00421">
    <property type="entry name" value="HTH_LUXR"/>
    <property type="match status" value="1"/>
</dbReference>
<dbReference type="PANTHER" id="PTHR44688">
    <property type="entry name" value="DNA-BINDING TRANSCRIPTIONAL ACTIVATOR DEVR_DOSR"/>
    <property type="match status" value="1"/>
</dbReference>
<keyword evidence="2" id="KW-0238">DNA-binding</keyword>
<sequence length="111" mass="12281">MGISHRPGPVSGPVAEPALTPREREVFAYVAAGRANKVIAIELGISMRTVEIHRARIFRKFCVRNAAELARRLYGGASGPAWLLNEAAMPYGREAYGFCEGPWCPWPRREA</sequence>
<proteinExistence type="predicted"/>